<feature type="domain" description="Integrase catalytic" evidence="1">
    <location>
        <begin position="12"/>
        <end position="60"/>
    </location>
</feature>
<organism evidence="2 3">
    <name type="scientific">Actinomyces graevenitzii F0530</name>
    <dbReference type="NCBI Taxonomy" id="1321817"/>
    <lineage>
        <taxon>Bacteria</taxon>
        <taxon>Bacillati</taxon>
        <taxon>Actinomycetota</taxon>
        <taxon>Actinomycetes</taxon>
        <taxon>Actinomycetales</taxon>
        <taxon>Actinomycetaceae</taxon>
        <taxon>Actinomyces</taxon>
    </lineage>
</organism>
<evidence type="ECO:0000313" key="2">
    <source>
        <dbReference type="EMBL" id="ERH20603.1"/>
    </source>
</evidence>
<dbReference type="Proteomes" id="UP000016481">
    <property type="component" value="Unassembled WGS sequence"/>
</dbReference>
<dbReference type="RefSeq" id="WP_021604157.1">
    <property type="nucleotide sequence ID" value="NZ_KE951498.1"/>
</dbReference>
<dbReference type="AlphaFoldDB" id="U1RLT5"/>
<dbReference type="GO" id="GO:0015074">
    <property type="term" value="P:DNA integration"/>
    <property type="evidence" value="ECO:0007669"/>
    <property type="project" value="InterPro"/>
</dbReference>
<gene>
    <name evidence="2" type="ORF">HMPREF1978_00141</name>
</gene>
<evidence type="ECO:0000313" key="3">
    <source>
        <dbReference type="Proteomes" id="UP000016481"/>
    </source>
</evidence>
<dbReference type="HOGENOM" id="CLU_027402_41_9_11"/>
<dbReference type="InterPro" id="IPR001584">
    <property type="entry name" value="Integrase_cat-core"/>
</dbReference>
<dbReference type="Pfam" id="PF13333">
    <property type="entry name" value="rve_2"/>
    <property type="match status" value="1"/>
</dbReference>
<evidence type="ECO:0000259" key="1">
    <source>
        <dbReference type="Pfam" id="PF13333"/>
    </source>
</evidence>
<sequence>MVPPNRSSDTSRTKFFRGQDWQTFESFKADLATYITHWNTTRRQVKLKGLTPAEYRDQALREAV</sequence>
<proteinExistence type="predicted"/>
<name>U1RLT5_9ACTO</name>
<comment type="caution">
    <text evidence="2">The sequence shown here is derived from an EMBL/GenBank/DDBJ whole genome shotgun (WGS) entry which is preliminary data.</text>
</comment>
<dbReference type="EMBL" id="AWSC01000007">
    <property type="protein sequence ID" value="ERH20603.1"/>
    <property type="molecule type" value="Genomic_DNA"/>
</dbReference>
<accession>U1RLT5</accession>
<protein>
    <recommendedName>
        <fullName evidence="1">Integrase catalytic domain-containing protein</fullName>
    </recommendedName>
</protein>
<reference evidence="2 3" key="1">
    <citation type="submission" date="2013-08" db="EMBL/GenBank/DDBJ databases">
        <authorList>
            <person name="Weinstock G."/>
            <person name="Sodergren E."/>
            <person name="Wylie T."/>
            <person name="Fulton L."/>
            <person name="Fulton R."/>
            <person name="Fronick C."/>
            <person name="O'Laughlin M."/>
            <person name="Godfrey J."/>
            <person name="Miner T."/>
            <person name="Herter B."/>
            <person name="Appelbaum E."/>
            <person name="Cordes M."/>
            <person name="Lek S."/>
            <person name="Wollam A."/>
            <person name="Pepin K.H."/>
            <person name="Palsikar V.B."/>
            <person name="Mitreva M."/>
            <person name="Wilson R.K."/>
        </authorList>
    </citation>
    <scope>NUCLEOTIDE SEQUENCE [LARGE SCALE GENOMIC DNA]</scope>
    <source>
        <strain evidence="2 3">F0530</strain>
    </source>
</reference>